<dbReference type="Pfam" id="PF12669">
    <property type="entry name" value="FeoB_associated"/>
    <property type="match status" value="1"/>
</dbReference>
<dbReference type="PROSITE" id="PS50846">
    <property type="entry name" value="HMA_2"/>
    <property type="match status" value="1"/>
</dbReference>
<dbReference type="RefSeq" id="WP_016524636.1">
    <property type="nucleotide sequence ID" value="NZ_KE332518.1"/>
</dbReference>
<evidence type="ECO:0000313" key="2">
    <source>
        <dbReference type="EMBL" id="EPF32339.1"/>
    </source>
</evidence>
<dbReference type="InterPro" id="IPR036163">
    <property type="entry name" value="HMA_dom_sf"/>
</dbReference>
<dbReference type="AlphaFoldDB" id="S3L696"/>
<dbReference type="EMBL" id="ATFF01000002">
    <property type="protein sequence ID" value="EPF32339.1"/>
    <property type="molecule type" value="Genomic_DNA"/>
</dbReference>
<feature type="domain" description="HMA" evidence="1">
    <location>
        <begin position="59"/>
        <end position="123"/>
    </location>
</feature>
<dbReference type="Gene3D" id="3.30.70.100">
    <property type="match status" value="1"/>
</dbReference>
<name>S3L696_TREMA</name>
<evidence type="ECO:0000313" key="3">
    <source>
        <dbReference type="Proteomes" id="UP000014541"/>
    </source>
</evidence>
<dbReference type="CDD" id="cd00371">
    <property type="entry name" value="HMA"/>
    <property type="match status" value="1"/>
</dbReference>
<dbReference type="SUPFAM" id="SSF55008">
    <property type="entry name" value="HMA, heavy metal-associated domain"/>
    <property type="match status" value="1"/>
</dbReference>
<dbReference type="PATRIC" id="fig|1125699.3.peg.338"/>
<dbReference type="Proteomes" id="UP000014541">
    <property type="component" value="Unassembled WGS sequence"/>
</dbReference>
<dbReference type="InterPro" id="IPR006121">
    <property type="entry name" value="HMA_dom"/>
</dbReference>
<dbReference type="eggNOG" id="COG2608">
    <property type="taxonomic scope" value="Bacteria"/>
</dbReference>
<dbReference type="Pfam" id="PF00403">
    <property type="entry name" value="HMA"/>
    <property type="match status" value="1"/>
</dbReference>
<proteinExistence type="predicted"/>
<dbReference type="STRING" id="1125699.HMPREF9194_00337"/>
<gene>
    <name evidence="2" type="ORF">HMPREF9194_00337</name>
</gene>
<dbReference type="GO" id="GO:0046872">
    <property type="term" value="F:metal ion binding"/>
    <property type="evidence" value="ECO:0007669"/>
    <property type="project" value="InterPro"/>
</dbReference>
<sequence length="128" mass="13188">MINIIVGVAVLALVALAIFSLIRNRKNGGCSCCSGCGSSCGCASSAEKEDDGKVFPAGSSLHIDIAGMHCEKCSTSVTEALNKLDGVRAEVSLQNNSASAKLSKSVSSRAIKEAVGDRGFEVTHIREA</sequence>
<evidence type="ECO:0000259" key="1">
    <source>
        <dbReference type="PROSITE" id="PS50846"/>
    </source>
</evidence>
<protein>
    <recommendedName>
        <fullName evidence="1">HMA domain-containing protein</fullName>
    </recommendedName>
</protein>
<dbReference type="HOGENOM" id="CLU_138400_0_0_12"/>
<organism evidence="2 3">
    <name type="scientific">Treponema maltophilum ATCC 51939</name>
    <dbReference type="NCBI Taxonomy" id="1125699"/>
    <lineage>
        <taxon>Bacteria</taxon>
        <taxon>Pseudomonadati</taxon>
        <taxon>Spirochaetota</taxon>
        <taxon>Spirochaetia</taxon>
        <taxon>Spirochaetales</taxon>
        <taxon>Treponemataceae</taxon>
        <taxon>Treponema</taxon>
    </lineage>
</organism>
<comment type="caution">
    <text evidence="2">The sequence shown here is derived from an EMBL/GenBank/DDBJ whole genome shotgun (WGS) entry which is preliminary data.</text>
</comment>
<reference evidence="2 3" key="1">
    <citation type="submission" date="2013-04" db="EMBL/GenBank/DDBJ databases">
        <title>The Genome Sequence of Treponema maltophilum ATCC 51939.</title>
        <authorList>
            <consortium name="The Broad Institute Genomics Platform"/>
            <person name="Earl A."/>
            <person name="Ward D."/>
            <person name="Feldgarden M."/>
            <person name="Gevers D."/>
            <person name="Leonetti C."/>
            <person name="Blanton J.M."/>
            <person name="Dewhirst F.E."/>
            <person name="Izard J."/>
            <person name="Walker B."/>
            <person name="Young S."/>
            <person name="Zeng Q."/>
            <person name="Gargeya S."/>
            <person name="Fitzgerald M."/>
            <person name="Haas B."/>
            <person name="Abouelleil A."/>
            <person name="Allen A.W."/>
            <person name="Alvarado L."/>
            <person name="Arachchi H.M."/>
            <person name="Berlin A.M."/>
            <person name="Chapman S.B."/>
            <person name="Gainer-Dewar J."/>
            <person name="Goldberg J."/>
            <person name="Griggs A."/>
            <person name="Gujja S."/>
            <person name="Hansen M."/>
            <person name="Howarth C."/>
            <person name="Imamovic A."/>
            <person name="Ireland A."/>
            <person name="Larimer J."/>
            <person name="McCowan C."/>
            <person name="Murphy C."/>
            <person name="Pearson M."/>
            <person name="Poon T.W."/>
            <person name="Priest M."/>
            <person name="Roberts A."/>
            <person name="Saif S."/>
            <person name="Shea T."/>
            <person name="Sisk P."/>
            <person name="Sykes S."/>
            <person name="Wortman J."/>
            <person name="Nusbaum C."/>
            <person name="Birren B."/>
        </authorList>
    </citation>
    <scope>NUCLEOTIDE SEQUENCE [LARGE SCALE GENOMIC DNA]</scope>
    <source>
        <strain evidence="2 3">ATCC 51939</strain>
    </source>
</reference>
<accession>S3L696</accession>
<keyword evidence="3" id="KW-1185">Reference proteome</keyword>